<evidence type="ECO:0000256" key="1">
    <source>
        <dbReference type="SAM" id="MobiDB-lite"/>
    </source>
</evidence>
<evidence type="ECO:0000313" key="2">
    <source>
        <dbReference type="EMBL" id="VUC37881.1"/>
    </source>
</evidence>
<name>A0ABY6V5H6_BIOOC</name>
<evidence type="ECO:0000313" key="3">
    <source>
        <dbReference type="Proteomes" id="UP000766486"/>
    </source>
</evidence>
<organism evidence="2 3">
    <name type="scientific">Bionectria ochroleuca</name>
    <name type="common">Gliocladium roseum</name>
    <dbReference type="NCBI Taxonomy" id="29856"/>
    <lineage>
        <taxon>Eukaryota</taxon>
        <taxon>Fungi</taxon>
        <taxon>Dikarya</taxon>
        <taxon>Ascomycota</taxon>
        <taxon>Pezizomycotina</taxon>
        <taxon>Sordariomycetes</taxon>
        <taxon>Hypocreomycetidae</taxon>
        <taxon>Hypocreales</taxon>
        <taxon>Bionectriaceae</taxon>
        <taxon>Clonostachys</taxon>
    </lineage>
</organism>
<protein>
    <submittedName>
        <fullName evidence="2">Uncharacterized protein</fullName>
    </submittedName>
</protein>
<proteinExistence type="predicted"/>
<comment type="caution">
    <text evidence="2">The sequence shown here is derived from an EMBL/GenBank/DDBJ whole genome shotgun (WGS) entry which is preliminary data.</text>
</comment>
<sequence length="106" mass="12151">MLGEAFDIRGQLKSQFLSILRKEVKYPPFHDENYDAKIRRALAMGFYHQAVDGNRDAVDASWLMDLDYFQDHELNRKGNPERTLRQPGARVSLDKARANRAAAQSA</sequence>
<dbReference type="Proteomes" id="UP000766486">
    <property type="component" value="Unassembled WGS sequence"/>
</dbReference>
<feature type="region of interest" description="Disordered" evidence="1">
    <location>
        <begin position="77"/>
        <end position="106"/>
    </location>
</feature>
<dbReference type="EMBL" id="CABFNS010001060">
    <property type="protein sequence ID" value="VUC37881.1"/>
    <property type="molecule type" value="Genomic_DNA"/>
</dbReference>
<gene>
    <name evidence="2" type="ORF">CLO192961_LOCUS486593</name>
</gene>
<keyword evidence="3" id="KW-1185">Reference proteome</keyword>
<accession>A0ABY6V5H6</accession>
<reference evidence="2 3" key="1">
    <citation type="submission" date="2019-06" db="EMBL/GenBank/DDBJ databases">
        <authorList>
            <person name="Broberg M."/>
        </authorList>
    </citation>
    <scope>NUCLEOTIDE SEQUENCE [LARGE SCALE GENOMIC DNA]</scope>
</reference>